<evidence type="ECO:0000256" key="6">
    <source>
        <dbReference type="SAM" id="MobiDB-lite"/>
    </source>
</evidence>
<protein>
    <recommendedName>
        <fullName evidence="7">C3H1-type domain-containing protein</fullName>
    </recommendedName>
</protein>
<keyword evidence="4" id="KW-0238">DNA-binding</keyword>
<evidence type="ECO:0000256" key="2">
    <source>
        <dbReference type="ARBA" id="ARBA00022771"/>
    </source>
</evidence>
<evidence type="ECO:0000256" key="5">
    <source>
        <dbReference type="PROSITE-ProRule" id="PRU00723"/>
    </source>
</evidence>
<dbReference type="InterPro" id="IPR050974">
    <property type="entry name" value="Plant_ZF_CCCH"/>
</dbReference>
<feature type="zinc finger region" description="C3H1-type" evidence="5">
    <location>
        <begin position="57"/>
        <end position="85"/>
    </location>
</feature>
<feature type="region of interest" description="Disordered" evidence="6">
    <location>
        <begin position="90"/>
        <end position="115"/>
    </location>
</feature>
<feature type="domain" description="C3H1-type" evidence="7">
    <location>
        <begin position="57"/>
        <end position="85"/>
    </location>
</feature>
<feature type="compositionally biased region" description="Polar residues" evidence="6">
    <location>
        <begin position="90"/>
        <end position="104"/>
    </location>
</feature>
<keyword evidence="2 5" id="KW-0863">Zinc-finger</keyword>
<dbReference type="Pfam" id="PF00642">
    <property type="entry name" value="zf-CCCH"/>
    <property type="match status" value="2"/>
</dbReference>
<keyword evidence="3 5" id="KW-0862">Zinc</keyword>
<reference evidence="8" key="1">
    <citation type="submission" date="2023-10" db="EMBL/GenBank/DDBJ databases">
        <title>Chromosome-level genome of the transformable northern wattle, Acacia crassicarpa.</title>
        <authorList>
            <person name="Massaro I."/>
            <person name="Sinha N.R."/>
            <person name="Poethig S."/>
            <person name="Leichty A.R."/>
        </authorList>
    </citation>
    <scope>NUCLEOTIDE SEQUENCE</scope>
    <source>
        <strain evidence="8">Acra3RX</strain>
        <tissue evidence="8">Leaf</tissue>
    </source>
</reference>
<evidence type="ECO:0000256" key="1">
    <source>
        <dbReference type="ARBA" id="ARBA00022723"/>
    </source>
</evidence>
<dbReference type="InterPro" id="IPR036855">
    <property type="entry name" value="Znf_CCCH_sf"/>
</dbReference>
<keyword evidence="1 5" id="KW-0479">Metal-binding</keyword>
<dbReference type="Gene3D" id="4.10.1000.10">
    <property type="entry name" value="Zinc finger, CCCH-type"/>
    <property type="match status" value="2"/>
</dbReference>
<evidence type="ECO:0000313" key="9">
    <source>
        <dbReference type="Proteomes" id="UP001293593"/>
    </source>
</evidence>
<dbReference type="PANTHER" id="PTHR12506:SF20">
    <property type="entry name" value="ZINC FINGER CCCH DOMAIN-CONTAINING PROTEIN 67"/>
    <property type="match status" value="1"/>
</dbReference>
<keyword evidence="9" id="KW-1185">Reference proteome</keyword>
<evidence type="ECO:0000313" key="8">
    <source>
        <dbReference type="EMBL" id="KAK4264460.1"/>
    </source>
</evidence>
<evidence type="ECO:0000256" key="3">
    <source>
        <dbReference type="ARBA" id="ARBA00022833"/>
    </source>
</evidence>
<sequence>MQVEEFPERPGEPECSYFLKTRGCKFKSNCKFHHPRNRLTKLASATCILSDKGLPLRPDQNVCTHYSRYGICKFGPACKFDHPINQSFSLGPSLDPQSPYSNSARVEVAENGGGN</sequence>
<dbReference type="AlphaFoldDB" id="A0AAE1MGQ8"/>
<feature type="domain" description="C3H1-type" evidence="7">
    <location>
        <begin position="9"/>
        <end position="37"/>
    </location>
</feature>
<evidence type="ECO:0000256" key="4">
    <source>
        <dbReference type="ARBA" id="ARBA00023125"/>
    </source>
</evidence>
<accession>A0AAE1MGQ8</accession>
<dbReference type="InterPro" id="IPR000571">
    <property type="entry name" value="Znf_CCCH"/>
</dbReference>
<dbReference type="PANTHER" id="PTHR12506">
    <property type="entry name" value="PROTEIN PHOSPHATASE RELATED"/>
    <property type="match status" value="1"/>
</dbReference>
<dbReference type="EMBL" id="JAWXYG010000008">
    <property type="protein sequence ID" value="KAK4264460.1"/>
    <property type="molecule type" value="Genomic_DNA"/>
</dbReference>
<gene>
    <name evidence="8" type="ORF">QN277_025633</name>
</gene>
<dbReference type="GO" id="GO:0008270">
    <property type="term" value="F:zinc ion binding"/>
    <property type="evidence" value="ECO:0007669"/>
    <property type="project" value="UniProtKB-KW"/>
</dbReference>
<dbReference type="SMART" id="SM00356">
    <property type="entry name" value="ZnF_C3H1"/>
    <property type="match status" value="2"/>
</dbReference>
<name>A0AAE1MGQ8_9FABA</name>
<dbReference type="SUPFAM" id="SSF90229">
    <property type="entry name" value="CCCH zinc finger"/>
    <property type="match status" value="2"/>
</dbReference>
<comment type="caution">
    <text evidence="8">The sequence shown here is derived from an EMBL/GenBank/DDBJ whole genome shotgun (WGS) entry which is preliminary data.</text>
</comment>
<organism evidence="8 9">
    <name type="scientific">Acacia crassicarpa</name>
    <name type="common">northern wattle</name>
    <dbReference type="NCBI Taxonomy" id="499986"/>
    <lineage>
        <taxon>Eukaryota</taxon>
        <taxon>Viridiplantae</taxon>
        <taxon>Streptophyta</taxon>
        <taxon>Embryophyta</taxon>
        <taxon>Tracheophyta</taxon>
        <taxon>Spermatophyta</taxon>
        <taxon>Magnoliopsida</taxon>
        <taxon>eudicotyledons</taxon>
        <taxon>Gunneridae</taxon>
        <taxon>Pentapetalae</taxon>
        <taxon>rosids</taxon>
        <taxon>fabids</taxon>
        <taxon>Fabales</taxon>
        <taxon>Fabaceae</taxon>
        <taxon>Caesalpinioideae</taxon>
        <taxon>mimosoid clade</taxon>
        <taxon>Acacieae</taxon>
        <taxon>Acacia</taxon>
    </lineage>
</organism>
<dbReference type="PROSITE" id="PS50103">
    <property type="entry name" value="ZF_C3H1"/>
    <property type="match status" value="2"/>
</dbReference>
<dbReference type="Proteomes" id="UP001293593">
    <property type="component" value="Unassembled WGS sequence"/>
</dbReference>
<feature type="zinc finger region" description="C3H1-type" evidence="5">
    <location>
        <begin position="9"/>
        <end position="37"/>
    </location>
</feature>
<proteinExistence type="predicted"/>
<dbReference type="GO" id="GO:0003677">
    <property type="term" value="F:DNA binding"/>
    <property type="evidence" value="ECO:0007669"/>
    <property type="project" value="UniProtKB-KW"/>
</dbReference>
<evidence type="ECO:0000259" key="7">
    <source>
        <dbReference type="PROSITE" id="PS50103"/>
    </source>
</evidence>
<dbReference type="GO" id="GO:0003729">
    <property type="term" value="F:mRNA binding"/>
    <property type="evidence" value="ECO:0007669"/>
    <property type="project" value="TreeGrafter"/>
</dbReference>